<feature type="modified residue" description="N6-(pyridoxal phosphate)lysine" evidence="11">
    <location>
        <position position="214"/>
    </location>
</feature>
<dbReference type="InterPro" id="IPR015422">
    <property type="entry name" value="PyrdxlP-dep_Trfase_small"/>
</dbReference>
<keyword evidence="5 11" id="KW-0032">Aminotransferase</keyword>
<organism evidence="13 14">
    <name type="scientific">Candidatus Anaerobiospirillum pullistercoris</name>
    <dbReference type="NCBI Taxonomy" id="2838452"/>
    <lineage>
        <taxon>Bacteria</taxon>
        <taxon>Pseudomonadati</taxon>
        <taxon>Pseudomonadota</taxon>
        <taxon>Gammaproteobacteria</taxon>
        <taxon>Aeromonadales</taxon>
        <taxon>Succinivibrionaceae</taxon>
        <taxon>Anaerobiospirillum</taxon>
    </lineage>
</organism>
<feature type="domain" description="Aminotransferase class I/classII large" evidence="12">
    <location>
        <begin position="45"/>
        <end position="350"/>
    </location>
</feature>
<evidence type="ECO:0000256" key="5">
    <source>
        <dbReference type="ARBA" id="ARBA00022576"/>
    </source>
</evidence>
<evidence type="ECO:0000256" key="9">
    <source>
        <dbReference type="ARBA" id="ARBA00023102"/>
    </source>
</evidence>
<keyword evidence="8 11" id="KW-0663">Pyridoxal phosphate</keyword>
<evidence type="ECO:0000256" key="7">
    <source>
        <dbReference type="ARBA" id="ARBA00022679"/>
    </source>
</evidence>
<comment type="cofactor">
    <cofactor evidence="1 11">
        <name>pyridoxal 5'-phosphate</name>
        <dbReference type="ChEBI" id="CHEBI:597326"/>
    </cofactor>
</comment>
<accession>A0A9D1WB84</accession>
<protein>
    <recommendedName>
        <fullName evidence="11">Histidinol-phosphate aminotransferase</fullName>
        <ecNumber evidence="11">2.6.1.9</ecNumber>
    </recommendedName>
    <alternativeName>
        <fullName evidence="11">Imidazole acetol-phosphate transaminase</fullName>
    </alternativeName>
</protein>
<evidence type="ECO:0000256" key="4">
    <source>
        <dbReference type="ARBA" id="ARBA00011738"/>
    </source>
</evidence>
<dbReference type="Proteomes" id="UP000886829">
    <property type="component" value="Unassembled WGS sequence"/>
</dbReference>
<evidence type="ECO:0000313" key="14">
    <source>
        <dbReference type="Proteomes" id="UP000886829"/>
    </source>
</evidence>
<comment type="caution">
    <text evidence="13">The sequence shown here is derived from an EMBL/GenBank/DDBJ whole genome shotgun (WGS) entry which is preliminary data.</text>
</comment>
<comment type="subunit">
    <text evidence="4 11">Homodimer.</text>
</comment>
<evidence type="ECO:0000256" key="2">
    <source>
        <dbReference type="ARBA" id="ARBA00005011"/>
    </source>
</evidence>
<proteinExistence type="inferred from homology"/>
<keyword evidence="9 11" id="KW-0368">Histidine biosynthesis</keyword>
<evidence type="ECO:0000256" key="3">
    <source>
        <dbReference type="ARBA" id="ARBA00007970"/>
    </source>
</evidence>
<dbReference type="GO" id="GO:0004400">
    <property type="term" value="F:histidinol-phosphate transaminase activity"/>
    <property type="evidence" value="ECO:0007669"/>
    <property type="project" value="UniProtKB-UniRule"/>
</dbReference>
<reference evidence="13" key="2">
    <citation type="submission" date="2021-04" db="EMBL/GenBank/DDBJ databases">
        <authorList>
            <person name="Gilroy R."/>
        </authorList>
    </citation>
    <scope>NUCLEOTIDE SEQUENCE</scope>
    <source>
        <strain evidence="13">USASDec5-558</strain>
    </source>
</reference>
<evidence type="ECO:0000256" key="10">
    <source>
        <dbReference type="ARBA" id="ARBA00047481"/>
    </source>
</evidence>
<dbReference type="PROSITE" id="PS00599">
    <property type="entry name" value="AA_TRANSFER_CLASS_2"/>
    <property type="match status" value="1"/>
</dbReference>
<keyword evidence="6 11" id="KW-0028">Amino-acid biosynthesis</keyword>
<dbReference type="EC" id="2.6.1.9" evidence="11"/>
<dbReference type="InterPro" id="IPR005861">
    <property type="entry name" value="HisP_aminotrans"/>
</dbReference>
<dbReference type="CDD" id="cd00609">
    <property type="entry name" value="AAT_like"/>
    <property type="match status" value="1"/>
</dbReference>
<reference evidence="13" key="1">
    <citation type="journal article" date="2021" name="PeerJ">
        <title>Extensive microbial diversity within the chicken gut microbiome revealed by metagenomics and culture.</title>
        <authorList>
            <person name="Gilroy R."/>
            <person name="Ravi A."/>
            <person name="Getino M."/>
            <person name="Pursley I."/>
            <person name="Horton D.L."/>
            <person name="Alikhan N.F."/>
            <person name="Baker D."/>
            <person name="Gharbi K."/>
            <person name="Hall N."/>
            <person name="Watson M."/>
            <person name="Adriaenssens E.M."/>
            <person name="Foster-Nyarko E."/>
            <person name="Jarju S."/>
            <person name="Secka A."/>
            <person name="Antonio M."/>
            <person name="Oren A."/>
            <person name="Chaudhuri R.R."/>
            <person name="La Ragione R."/>
            <person name="Hildebrand F."/>
            <person name="Pallen M.J."/>
        </authorList>
    </citation>
    <scope>NUCLEOTIDE SEQUENCE</scope>
    <source>
        <strain evidence="13">USASDec5-558</strain>
    </source>
</reference>
<evidence type="ECO:0000259" key="12">
    <source>
        <dbReference type="Pfam" id="PF00155"/>
    </source>
</evidence>
<sequence length="357" mass="39987">MVDFNKLACQHVQQLVPYQSARRIGGHGHTFLNANESPKSEFYIFNSTTLNRYPDCQPFDVVQGMADYVGLQRNQVLVTRGGDESIGLLVRTFCDIGEGVVVAPPTYGMYEIAAQTNRAQVTYAQRHEDLSLDAAAIAKAIKEAPFKVKLVFIDSPANPLGIIFPEDELKKLLTDFPEVIFVLDEAYIEYDSASSHLPLLKDYPNLVMIRTLSKAFALAGIRCGFTLAHPDIINLLLKVIDPYPISDPVAQIARQALARGGIELMHERVKKSLELREKFREQLEALPIVTRVFPSHANFLLVEFKDGPQVFERMLQKGIILRSFETKPGLKNTIRITIGTPEELDEVMRVLTAMSAE</sequence>
<dbReference type="InterPro" id="IPR015424">
    <property type="entry name" value="PyrdxlP-dep_Trfase"/>
</dbReference>
<dbReference type="InterPro" id="IPR015421">
    <property type="entry name" value="PyrdxlP-dep_Trfase_major"/>
</dbReference>
<comment type="catalytic activity">
    <reaction evidence="10 11">
        <text>L-histidinol phosphate + 2-oxoglutarate = 3-(imidazol-4-yl)-2-oxopropyl phosphate + L-glutamate</text>
        <dbReference type="Rhea" id="RHEA:23744"/>
        <dbReference type="ChEBI" id="CHEBI:16810"/>
        <dbReference type="ChEBI" id="CHEBI:29985"/>
        <dbReference type="ChEBI" id="CHEBI:57766"/>
        <dbReference type="ChEBI" id="CHEBI:57980"/>
        <dbReference type="EC" id="2.6.1.9"/>
    </reaction>
</comment>
<dbReference type="EMBL" id="DXEV01000003">
    <property type="protein sequence ID" value="HIX55860.1"/>
    <property type="molecule type" value="Genomic_DNA"/>
</dbReference>
<dbReference type="GO" id="GO:0030170">
    <property type="term" value="F:pyridoxal phosphate binding"/>
    <property type="evidence" value="ECO:0007669"/>
    <property type="project" value="InterPro"/>
</dbReference>
<dbReference type="PANTHER" id="PTHR42885">
    <property type="entry name" value="HISTIDINOL-PHOSPHATE AMINOTRANSFERASE-RELATED"/>
    <property type="match status" value="1"/>
</dbReference>
<evidence type="ECO:0000313" key="13">
    <source>
        <dbReference type="EMBL" id="HIX55860.1"/>
    </source>
</evidence>
<keyword evidence="7 11" id="KW-0808">Transferase</keyword>
<evidence type="ECO:0000256" key="8">
    <source>
        <dbReference type="ARBA" id="ARBA00022898"/>
    </source>
</evidence>
<evidence type="ECO:0000256" key="11">
    <source>
        <dbReference type="HAMAP-Rule" id="MF_01023"/>
    </source>
</evidence>
<evidence type="ECO:0000256" key="1">
    <source>
        <dbReference type="ARBA" id="ARBA00001933"/>
    </source>
</evidence>
<evidence type="ECO:0000256" key="6">
    <source>
        <dbReference type="ARBA" id="ARBA00022605"/>
    </source>
</evidence>
<dbReference type="AlphaFoldDB" id="A0A9D1WB84"/>
<comment type="similarity">
    <text evidence="3 11">Belongs to the class-II pyridoxal-phosphate-dependent aminotransferase family. Histidinol-phosphate aminotransferase subfamily.</text>
</comment>
<dbReference type="PANTHER" id="PTHR42885:SF2">
    <property type="entry name" value="HISTIDINOL-PHOSPHATE AMINOTRANSFERASE"/>
    <property type="match status" value="1"/>
</dbReference>
<dbReference type="GO" id="GO:0000105">
    <property type="term" value="P:L-histidine biosynthetic process"/>
    <property type="evidence" value="ECO:0007669"/>
    <property type="project" value="UniProtKB-UniRule"/>
</dbReference>
<dbReference type="InterPro" id="IPR001917">
    <property type="entry name" value="Aminotrans_II_pyridoxalP_BS"/>
</dbReference>
<dbReference type="HAMAP" id="MF_01023">
    <property type="entry name" value="HisC_aminotrans_2"/>
    <property type="match status" value="1"/>
</dbReference>
<name>A0A9D1WB84_9GAMM</name>
<dbReference type="Pfam" id="PF00155">
    <property type="entry name" value="Aminotran_1_2"/>
    <property type="match status" value="1"/>
</dbReference>
<dbReference type="NCBIfam" id="TIGR01141">
    <property type="entry name" value="hisC"/>
    <property type="match status" value="1"/>
</dbReference>
<dbReference type="Gene3D" id="3.90.1150.10">
    <property type="entry name" value="Aspartate Aminotransferase, domain 1"/>
    <property type="match status" value="1"/>
</dbReference>
<dbReference type="InterPro" id="IPR004839">
    <property type="entry name" value="Aminotransferase_I/II_large"/>
</dbReference>
<gene>
    <name evidence="11 13" type="primary">hisC</name>
    <name evidence="13" type="ORF">H9850_00085</name>
</gene>
<comment type="pathway">
    <text evidence="2 11">Amino-acid biosynthesis; L-histidine biosynthesis; L-histidine from 5-phospho-alpha-D-ribose 1-diphosphate: step 7/9.</text>
</comment>
<dbReference type="SUPFAM" id="SSF53383">
    <property type="entry name" value="PLP-dependent transferases"/>
    <property type="match status" value="1"/>
</dbReference>
<dbReference type="Gene3D" id="3.40.640.10">
    <property type="entry name" value="Type I PLP-dependent aspartate aminotransferase-like (Major domain)"/>
    <property type="match status" value="1"/>
</dbReference>